<sequence length="38" mass="4280">MAWLCHLSQVQHHRISPCHGEPEEVLKAARSWTGSPVT</sequence>
<protein>
    <submittedName>
        <fullName evidence="1">Uncharacterized protein</fullName>
    </submittedName>
</protein>
<dbReference type="EMBL" id="GBRH01229925">
    <property type="protein sequence ID" value="JAD67970.1"/>
    <property type="molecule type" value="Transcribed_RNA"/>
</dbReference>
<dbReference type="AlphaFoldDB" id="A0A0A9C3J4"/>
<accession>A0A0A9C3J4</accession>
<name>A0A0A9C3J4_ARUDO</name>
<reference evidence="1" key="2">
    <citation type="journal article" date="2015" name="Data Brief">
        <title>Shoot transcriptome of the giant reed, Arundo donax.</title>
        <authorList>
            <person name="Barrero R.A."/>
            <person name="Guerrero F.D."/>
            <person name="Moolhuijzen P."/>
            <person name="Goolsby J.A."/>
            <person name="Tidwell J."/>
            <person name="Bellgard S.E."/>
            <person name="Bellgard M.I."/>
        </authorList>
    </citation>
    <scope>NUCLEOTIDE SEQUENCE</scope>
    <source>
        <tissue evidence="1">Shoot tissue taken approximately 20 cm above the soil surface</tissue>
    </source>
</reference>
<organism evidence="1">
    <name type="scientific">Arundo donax</name>
    <name type="common">Giant reed</name>
    <name type="synonym">Donax arundinaceus</name>
    <dbReference type="NCBI Taxonomy" id="35708"/>
    <lineage>
        <taxon>Eukaryota</taxon>
        <taxon>Viridiplantae</taxon>
        <taxon>Streptophyta</taxon>
        <taxon>Embryophyta</taxon>
        <taxon>Tracheophyta</taxon>
        <taxon>Spermatophyta</taxon>
        <taxon>Magnoliopsida</taxon>
        <taxon>Liliopsida</taxon>
        <taxon>Poales</taxon>
        <taxon>Poaceae</taxon>
        <taxon>PACMAD clade</taxon>
        <taxon>Arundinoideae</taxon>
        <taxon>Arundineae</taxon>
        <taxon>Arundo</taxon>
    </lineage>
</organism>
<reference evidence="1" key="1">
    <citation type="submission" date="2014-09" db="EMBL/GenBank/DDBJ databases">
        <authorList>
            <person name="Magalhaes I.L.F."/>
            <person name="Oliveira U."/>
            <person name="Santos F.R."/>
            <person name="Vidigal T.H.D.A."/>
            <person name="Brescovit A.D."/>
            <person name="Santos A.J."/>
        </authorList>
    </citation>
    <scope>NUCLEOTIDE SEQUENCE</scope>
    <source>
        <tissue evidence="1">Shoot tissue taken approximately 20 cm above the soil surface</tissue>
    </source>
</reference>
<evidence type="ECO:0000313" key="1">
    <source>
        <dbReference type="EMBL" id="JAD67970.1"/>
    </source>
</evidence>
<proteinExistence type="predicted"/>